<sequence length="201" mass="23437">MPMLHTKIYVDSRSYVMEQVKQWRSMLLKKLVTHVTIVVEKDQKVPGGMLKSCSKFEDLVLSFRGRYTTTNFMEVFYFVHRYVDIPSSTALGQYYCCELYAHICAKGKLMMDWEAKKGRAVDDKISRSKLVEFMSQFPLIERFDELKKEDFHELFNKTILNDDKIRPKISTLQAGVDYFLGAPPQVCLHCRCLRQPPSPCS</sequence>
<dbReference type="AlphaFoldDB" id="A0A177ANI1"/>
<organism evidence="1">
    <name type="scientific">Pseudogymnoascus destructans</name>
    <dbReference type="NCBI Taxonomy" id="655981"/>
    <lineage>
        <taxon>Eukaryota</taxon>
        <taxon>Fungi</taxon>
        <taxon>Dikarya</taxon>
        <taxon>Ascomycota</taxon>
        <taxon>Pezizomycotina</taxon>
        <taxon>Leotiomycetes</taxon>
        <taxon>Thelebolales</taxon>
        <taxon>Thelebolaceae</taxon>
        <taxon>Pseudogymnoascus</taxon>
    </lineage>
</organism>
<dbReference type="Proteomes" id="UP000077154">
    <property type="component" value="Unassembled WGS sequence"/>
</dbReference>
<name>A0A177ANI1_9PEZI</name>
<accession>A0A177ANI1</accession>
<dbReference type="OrthoDB" id="5425043at2759"/>
<evidence type="ECO:0000313" key="1">
    <source>
        <dbReference type="EMBL" id="OAF62843.2"/>
    </source>
</evidence>
<reference evidence="1" key="1">
    <citation type="submission" date="2016-03" db="EMBL/GenBank/DDBJ databases">
        <title>Updated assembly of Pseudogymnoascus destructans, the fungus causing white-nose syndrome of bats.</title>
        <authorList>
            <person name="Palmer J.M."/>
            <person name="Drees K.P."/>
            <person name="Foster J.T."/>
            <person name="Lindner D.L."/>
        </authorList>
    </citation>
    <scope>NUCLEOTIDE SEQUENCE [LARGE SCALE GENOMIC DNA]</scope>
    <source>
        <strain evidence="1">20631-21</strain>
    </source>
</reference>
<dbReference type="EMBL" id="KV441386">
    <property type="protein sequence ID" value="OAF62843.2"/>
    <property type="molecule type" value="Genomic_DNA"/>
</dbReference>
<dbReference type="RefSeq" id="XP_024328114.1">
    <property type="nucleotide sequence ID" value="XM_024464311.1"/>
</dbReference>
<protein>
    <submittedName>
        <fullName evidence="1">Uncharacterized protein</fullName>
    </submittedName>
</protein>
<dbReference type="VEuPathDB" id="FungiDB:GMDG_04612"/>
<proteinExistence type="predicted"/>
<dbReference type="GeneID" id="36283717"/>
<gene>
    <name evidence="1" type="ORF">VC83_00623</name>
</gene>